<dbReference type="Proteomes" id="UP001642406">
    <property type="component" value="Unassembled WGS sequence"/>
</dbReference>
<comment type="caution">
    <text evidence="2">The sequence shown here is derived from an EMBL/GenBank/DDBJ whole genome shotgun (WGS) entry which is preliminary data.</text>
</comment>
<dbReference type="EMBL" id="CAWUHC010000122">
    <property type="protein sequence ID" value="CAK7233976.1"/>
    <property type="molecule type" value="Genomic_DNA"/>
</dbReference>
<name>A0ABP0CSB1_9PEZI</name>
<evidence type="ECO:0000313" key="2">
    <source>
        <dbReference type="EMBL" id="CAK7233976.1"/>
    </source>
</evidence>
<accession>A0ABP0CSB1</accession>
<protein>
    <submittedName>
        <fullName evidence="2">Uncharacterized protein</fullName>
    </submittedName>
</protein>
<gene>
    <name evidence="2" type="ORF">SBRCBS47491_008792</name>
</gene>
<sequence>MTVILGEDDDDHNLDQDGDRRTVALLSVHGSVTYHQEPSPGYPDPVGHMHNSLPSISTGLNSQTAQYTDSLIPRAKVTPVDLPGPLLDGVSDANGLKLEADIFNGSVLHIKESHNICPRTSQT</sequence>
<reference evidence="2 3" key="1">
    <citation type="submission" date="2024-01" db="EMBL/GenBank/DDBJ databases">
        <authorList>
            <person name="Allen C."/>
            <person name="Tagirdzhanova G."/>
        </authorList>
    </citation>
    <scope>NUCLEOTIDE SEQUENCE [LARGE SCALE GENOMIC DNA]</scope>
</reference>
<evidence type="ECO:0000256" key="1">
    <source>
        <dbReference type="SAM" id="MobiDB-lite"/>
    </source>
</evidence>
<feature type="region of interest" description="Disordered" evidence="1">
    <location>
        <begin position="34"/>
        <end position="62"/>
    </location>
</feature>
<keyword evidence="3" id="KW-1185">Reference proteome</keyword>
<organism evidence="2 3">
    <name type="scientific">Sporothrix bragantina</name>
    <dbReference type="NCBI Taxonomy" id="671064"/>
    <lineage>
        <taxon>Eukaryota</taxon>
        <taxon>Fungi</taxon>
        <taxon>Dikarya</taxon>
        <taxon>Ascomycota</taxon>
        <taxon>Pezizomycotina</taxon>
        <taxon>Sordariomycetes</taxon>
        <taxon>Sordariomycetidae</taxon>
        <taxon>Ophiostomatales</taxon>
        <taxon>Ophiostomataceae</taxon>
        <taxon>Sporothrix</taxon>
    </lineage>
</organism>
<feature type="compositionally biased region" description="Polar residues" evidence="1">
    <location>
        <begin position="52"/>
        <end position="62"/>
    </location>
</feature>
<proteinExistence type="predicted"/>
<evidence type="ECO:0000313" key="3">
    <source>
        <dbReference type="Proteomes" id="UP001642406"/>
    </source>
</evidence>